<feature type="transmembrane region" description="Helical" evidence="15">
    <location>
        <begin position="166"/>
        <end position="185"/>
    </location>
</feature>
<evidence type="ECO:0000256" key="6">
    <source>
        <dbReference type="ARBA" id="ARBA00022679"/>
    </source>
</evidence>
<dbReference type="Pfam" id="PF00672">
    <property type="entry name" value="HAMP"/>
    <property type="match status" value="1"/>
</dbReference>
<keyword evidence="11 15" id="KW-1133">Transmembrane helix</keyword>
<feature type="transmembrane region" description="Helical" evidence="15">
    <location>
        <begin position="12"/>
        <end position="32"/>
    </location>
</feature>
<sequence>MRHSIRFKLSIVFTILIVSLQLIFFVVNAYFLEDIFIFGNKKMMIKMYEEYKGKLGEGYGQEELINNISEQYGGNITLIDENMNLIISTSSFLGRKKFDNRHTPTLELFNRVKDDIDEYVFFTFSPDREGRMNSIIFIGKISENKYLVSEKPIGDVRKSSDIAQKYIVSSGLVTITVGSIIIFFLSKKLTKPIISINDVAKEISKLNFNTKVNIDTNDELSVLGNSINDISDKLSFALTELQNANSKLQEDIERERNLEKMRRKFVSSVSHELKTPISMIQGYADGLKFNIAKNPDDMKYYCDVIIDESKKMNYLIKDLLDLSSYESGTFKIIKESFDITKMVENIIERYKKNLEIENITLDVDMPEKCIVNADKIRMEQVIFNFLNNAKKHVGYDGNISIVIKEIGNGTYMSVYNTGKHIKESEIDNIWTSFYKSNYNTSTREDGTGLGLAIVRAIIDLHDGKYGVKNIDNGVIFWIEIPN</sequence>
<comment type="catalytic activity">
    <reaction evidence="1">
        <text>ATP + protein L-histidine = ADP + protein N-phospho-L-histidine.</text>
        <dbReference type="EC" id="2.7.13.3"/>
    </reaction>
</comment>
<dbReference type="RefSeq" id="WP_014968468.1">
    <property type="nucleotide sequence ID" value="NC_018664.1"/>
</dbReference>
<dbReference type="HOGENOM" id="CLU_000445_89_6_9"/>
<reference evidence="18 19" key="1">
    <citation type="journal article" date="2012" name="PLoS ONE">
        <title>The purine-utilizing bacterium Clostridium acidurici 9a: a genome-guided metabolic reconsideration.</title>
        <authorList>
            <person name="Hartwich K."/>
            <person name="Poehlein A."/>
            <person name="Daniel R."/>
        </authorList>
    </citation>
    <scope>NUCLEOTIDE SEQUENCE [LARGE SCALE GENOMIC DNA]</scope>
    <source>
        <strain evidence="19">ATCC 7906 / DSM 604 / BCRC 14475 / CIP 104303 / KCTC 5404 / NCIMB 10678 / 9a</strain>
    </source>
</reference>
<dbReference type="SUPFAM" id="SSF158472">
    <property type="entry name" value="HAMP domain-like"/>
    <property type="match status" value="1"/>
</dbReference>
<keyword evidence="14" id="KW-0175">Coiled coil</keyword>
<organism evidence="18 19">
    <name type="scientific">Gottschalkia acidurici (strain ATCC 7906 / DSM 604 / BCRC 14475 / CIP 104303 / KCTC 5404 / NCIMB 10678 / 9a)</name>
    <name type="common">Clostridium acidurici</name>
    <dbReference type="NCBI Taxonomy" id="1128398"/>
    <lineage>
        <taxon>Bacteria</taxon>
        <taxon>Bacillati</taxon>
        <taxon>Bacillota</taxon>
        <taxon>Tissierellia</taxon>
        <taxon>Tissierellales</taxon>
        <taxon>Gottschalkiaceae</taxon>
        <taxon>Gottschalkia</taxon>
    </lineage>
</organism>
<dbReference type="GO" id="GO:0000155">
    <property type="term" value="F:phosphorelay sensor kinase activity"/>
    <property type="evidence" value="ECO:0007669"/>
    <property type="project" value="InterPro"/>
</dbReference>
<dbReference type="InterPro" id="IPR004358">
    <property type="entry name" value="Sig_transdc_His_kin-like_C"/>
</dbReference>
<dbReference type="Pfam" id="PF02518">
    <property type="entry name" value="HATPase_c"/>
    <property type="match status" value="1"/>
</dbReference>
<dbReference type="GO" id="GO:0005524">
    <property type="term" value="F:ATP binding"/>
    <property type="evidence" value="ECO:0007669"/>
    <property type="project" value="UniProtKB-KW"/>
</dbReference>
<evidence type="ECO:0000256" key="4">
    <source>
        <dbReference type="ARBA" id="ARBA00022475"/>
    </source>
</evidence>
<dbReference type="SUPFAM" id="SSF47384">
    <property type="entry name" value="Homodimeric domain of signal transducing histidine kinase"/>
    <property type="match status" value="1"/>
</dbReference>
<dbReference type="AlphaFoldDB" id="K0B1G4"/>
<dbReference type="InterPro" id="IPR003594">
    <property type="entry name" value="HATPase_dom"/>
</dbReference>
<dbReference type="STRING" id="1128398.Curi_c23320"/>
<dbReference type="PANTHER" id="PTHR45528:SF1">
    <property type="entry name" value="SENSOR HISTIDINE KINASE CPXA"/>
    <property type="match status" value="1"/>
</dbReference>
<dbReference type="InterPro" id="IPR036890">
    <property type="entry name" value="HATPase_C_sf"/>
</dbReference>
<evidence type="ECO:0000256" key="13">
    <source>
        <dbReference type="ARBA" id="ARBA00023136"/>
    </source>
</evidence>
<dbReference type="PRINTS" id="PR00344">
    <property type="entry name" value="BCTRLSENSOR"/>
</dbReference>
<dbReference type="OrthoDB" id="9762826at2"/>
<evidence type="ECO:0000256" key="8">
    <source>
        <dbReference type="ARBA" id="ARBA00022741"/>
    </source>
</evidence>
<evidence type="ECO:0000256" key="3">
    <source>
        <dbReference type="ARBA" id="ARBA00012438"/>
    </source>
</evidence>
<protein>
    <recommendedName>
        <fullName evidence="3">histidine kinase</fullName>
        <ecNumber evidence="3">2.7.13.3</ecNumber>
    </recommendedName>
</protein>
<dbReference type="CDD" id="cd00082">
    <property type="entry name" value="HisKA"/>
    <property type="match status" value="1"/>
</dbReference>
<feature type="domain" description="Histidine kinase" evidence="16">
    <location>
        <begin position="268"/>
        <end position="482"/>
    </location>
</feature>
<dbReference type="EMBL" id="CP003326">
    <property type="protein sequence ID" value="AFS79334.1"/>
    <property type="molecule type" value="Genomic_DNA"/>
</dbReference>
<dbReference type="SMART" id="SM00388">
    <property type="entry name" value="HisKA"/>
    <property type="match status" value="1"/>
</dbReference>
<dbReference type="EC" id="2.7.13.3" evidence="3"/>
<feature type="coiled-coil region" evidence="14">
    <location>
        <begin position="227"/>
        <end position="261"/>
    </location>
</feature>
<dbReference type="Gene3D" id="6.10.340.10">
    <property type="match status" value="1"/>
</dbReference>
<evidence type="ECO:0000256" key="12">
    <source>
        <dbReference type="ARBA" id="ARBA00023012"/>
    </source>
</evidence>
<dbReference type="eggNOG" id="COG5002">
    <property type="taxonomic scope" value="Bacteria"/>
</dbReference>
<evidence type="ECO:0000256" key="10">
    <source>
        <dbReference type="ARBA" id="ARBA00022840"/>
    </source>
</evidence>
<dbReference type="InterPro" id="IPR005467">
    <property type="entry name" value="His_kinase_dom"/>
</dbReference>
<keyword evidence="12" id="KW-0902">Two-component regulatory system</keyword>
<evidence type="ECO:0000256" key="14">
    <source>
        <dbReference type="SAM" id="Coils"/>
    </source>
</evidence>
<keyword evidence="6" id="KW-0808">Transferase</keyword>
<evidence type="ECO:0000256" key="1">
    <source>
        <dbReference type="ARBA" id="ARBA00000085"/>
    </source>
</evidence>
<dbReference type="InterPro" id="IPR003661">
    <property type="entry name" value="HisK_dim/P_dom"/>
</dbReference>
<dbReference type="InterPro" id="IPR050398">
    <property type="entry name" value="HssS/ArlS-like"/>
</dbReference>
<evidence type="ECO:0000256" key="5">
    <source>
        <dbReference type="ARBA" id="ARBA00022553"/>
    </source>
</evidence>
<dbReference type="FunFam" id="1.10.287.130:FF:000001">
    <property type="entry name" value="Two-component sensor histidine kinase"/>
    <property type="match status" value="1"/>
</dbReference>
<dbReference type="SMART" id="SM00304">
    <property type="entry name" value="HAMP"/>
    <property type="match status" value="1"/>
</dbReference>
<dbReference type="SUPFAM" id="SSF55874">
    <property type="entry name" value="ATPase domain of HSP90 chaperone/DNA topoisomerase II/histidine kinase"/>
    <property type="match status" value="1"/>
</dbReference>
<dbReference type="KEGG" id="cad:Curi_c23320"/>
<evidence type="ECO:0000256" key="11">
    <source>
        <dbReference type="ARBA" id="ARBA00022989"/>
    </source>
</evidence>
<dbReference type="InterPro" id="IPR003660">
    <property type="entry name" value="HAMP_dom"/>
</dbReference>
<evidence type="ECO:0000313" key="18">
    <source>
        <dbReference type="EMBL" id="AFS79334.1"/>
    </source>
</evidence>
<dbReference type="PROSITE" id="PS50109">
    <property type="entry name" value="HIS_KIN"/>
    <property type="match status" value="1"/>
</dbReference>
<comment type="subcellular location">
    <subcellularLocation>
        <location evidence="2">Cell membrane</location>
        <topology evidence="2">Multi-pass membrane protein</topology>
    </subcellularLocation>
</comment>
<feature type="domain" description="HAMP" evidence="17">
    <location>
        <begin position="187"/>
        <end position="239"/>
    </location>
</feature>
<evidence type="ECO:0000256" key="15">
    <source>
        <dbReference type="SAM" id="Phobius"/>
    </source>
</evidence>
<keyword evidence="19" id="KW-1185">Reference proteome</keyword>
<dbReference type="SMART" id="SM00387">
    <property type="entry name" value="HATPase_c"/>
    <property type="match status" value="1"/>
</dbReference>
<evidence type="ECO:0000259" key="17">
    <source>
        <dbReference type="PROSITE" id="PS50885"/>
    </source>
</evidence>
<evidence type="ECO:0000256" key="2">
    <source>
        <dbReference type="ARBA" id="ARBA00004651"/>
    </source>
</evidence>
<keyword evidence="4" id="KW-1003">Cell membrane</keyword>
<evidence type="ECO:0000256" key="7">
    <source>
        <dbReference type="ARBA" id="ARBA00022692"/>
    </source>
</evidence>
<dbReference type="PROSITE" id="PS50885">
    <property type="entry name" value="HAMP"/>
    <property type="match status" value="1"/>
</dbReference>
<dbReference type="Gene3D" id="3.30.565.10">
    <property type="entry name" value="Histidine kinase-like ATPase, C-terminal domain"/>
    <property type="match status" value="1"/>
</dbReference>
<keyword evidence="13 15" id="KW-0472">Membrane</keyword>
<dbReference type="GO" id="GO:0005886">
    <property type="term" value="C:plasma membrane"/>
    <property type="evidence" value="ECO:0007669"/>
    <property type="project" value="UniProtKB-SubCell"/>
</dbReference>
<dbReference type="Proteomes" id="UP000006094">
    <property type="component" value="Chromosome"/>
</dbReference>
<gene>
    <name evidence="18" type="primary">srrB</name>
    <name evidence="18" type="ordered locus">Curi_c23320</name>
</gene>
<evidence type="ECO:0000256" key="9">
    <source>
        <dbReference type="ARBA" id="ARBA00022777"/>
    </source>
</evidence>
<dbReference type="Pfam" id="PF00512">
    <property type="entry name" value="HisKA"/>
    <property type="match status" value="1"/>
</dbReference>
<keyword evidence="10" id="KW-0067">ATP-binding</keyword>
<evidence type="ECO:0000313" key="19">
    <source>
        <dbReference type="Proteomes" id="UP000006094"/>
    </source>
</evidence>
<keyword evidence="9" id="KW-0418">Kinase</keyword>
<dbReference type="Gene3D" id="1.10.287.130">
    <property type="match status" value="1"/>
</dbReference>
<keyword evidence="7 15" id="KW-0812">Transmembrane</keyword>
<name>K0B1G4_GOTA9</name>
<keyword evidence="8" id="KW-0547">Nucleotide-binding</keyword>
<accession>K0B1G4</accession>
<dbReference type="CDD" id="cd06225">
    <property type="entry name" value="HAMP"/>
    <property type="match status" value="1"/>
</dbReference>
<proteinExistence type="predicted"/>
<dbReference type="InterPro" id="IPR036097">
    <property type="entry name" value="HisK_dim/P_sf"/>
</dbReference>
<keyword evidence="5" id="KW-0597">Phosphoprotein</keyword>
<dbReference type="PANTHER" id="PTHR45528">
    <property type="entry name" value="SENSOR HISTIDINE KINASE CPXA"/>
    <property type="match status" value="1"/>
</dbReference>
<evidence type="ECO:0000259" key="16">
    <source>
        <dbReference type="PROSITE" id="PS50109"/>
    </source>
</evidence>